<keyword evidence="6" id="KW-0460">Magnesium</keyword>
<evidence type="ECO:0000313" key="9">
    <source>
        <dbReference type="EMBL" id="NEV62354.1"/>
    </source>
</evidence>
<evidence type="ECO:0000256" key="1">
    <source>
        <dbReference type="ARBA" id="ARBA00001946"/>
    </source>
</evidence>
<keyword evidence="5" id="KW-0378">Hydrolase</keyword>
<keyword evidence="3" id="KW-0540">Nuclease</keyword>
<dbReference type="Pfam" id="PF01850">
    <property type="entry name" value="PIN"/>
    <property type="match status" value="1"/>
</dbReference>
<organism evidence="9 10">
    <name type="scientific">Thiorhodococcus minor</name>
    <dbReference type="NCBI Taxonomy" id="57489"/>
    <lineage>
        <taxon>Bacteria</taxon>
        <taxon>Pseudomonadati</taxon>
        <taxon>Pseudomonadota</taxon>
        <taxon>Gammaproteobacteria</taxon>
        <taxon>Chromatiales</taxon>
        <taxon>Chromatiaceae</taxon>
        <taxon>Thiorhodococcus</taxon>
    </lineage>
</organism>
<evidence type="ECO:0000256" key="4">
    <source>
        <dbReference type="ARBA" id="ARBA00022723"/>
    </source>
</evidence>
<evidence type="ECO:0000256" key="6">
    <source>
        <dbReference type="ARBA" id="ARBA00022842"/>
    </source>
</evidence>
<reference evidence="9 10" key="1">
    <citation type="submission" date="2020-02" db="EMBL/GenBank/DDBJ databases">
        <title>Genome sequences of Thiorhodococcus mannitoliphagus and Thiorhodococcus minor, purple sulfur photosynthetic bacteria in the gammaproteobacterial family, Chromatiaceae.</title>
        <authorList>
            <person name="Aviles F.A."/>
            <person name="Meyer T.E."/>
            <person name="Kyndt J.A."/>
        </authorList>
    </citation>
    <scope>NUCLEOTIDE SEQUENCE [LARGE SCALE GENOMIC DNA]</scope>
    <source>
        <strain evidence="9 10">DSM 11518</strain>
    </source>
</reference>
<dbReference type="GO" id="GO:0004518">
    <property type="term" value="F:nuclease activity"/>
    <property type="evidence" value="ECO:0007669"/>
    <property type="project" value="UniProtKB-KW"/>
</dbReference>
<dbReference type="GO" id="GO:0016787">
    <property type="term" value="F:hydrolase activity"/>
    <property type="evidence" value="ECO:0007669"/>
    <property type="project" value="UniProtKB-KW"/>
</dbReference>
<dbReference type="GO" id="GO:0046872">
    <property type="term" value="F:metal ion binding"/>
    <property type="evidence" value="ECO:0007669"/>
    <property type="project" value="UniProtKB-KW"/>
</dbReference>
<evidence type="ECO:0000259" key="8">
    <source>
        <dbReference type="Pfam" id="PF01850"/>
    </source>
</evidence>
<keyword evidence="2" id="KW-1277">Toxin-antitoxin system</keyword>
<evidence type="ECO:0000256" key="5">
    <source>
        <dbReference type="ARBA" id="ARBA00022801"/>
    </source>
</evidence>
<dbReference type="SUPFAM" id="SSF88723">
    <property type="entry name" value="PIN domain-like"/>
    <property type="match status" value="1"/>
</dbReference>
<gene>
    <name evidence="9" type="ORF">G3446_10710</name>
</gene>
<evidence type="ECO:0000256" key="2">
    <source>
        <dbReference type="ARBA" id="ARBA00022649"/>
    </source>
</evidence>
<accession>A0A6M0JZ25</accession>
<dbReference type="InterPro" id="IPR002716">
    <property type="entry name" value="PIN_dom"/>
</dbReference>
<name>A0A6M0JZ25_9GAMM</name>
<feature type="domain" description="PIN" evidence="8">
    <location>
        <begin position="3"/>
        <end position="119"/>
    </location>
</feature>
<comment type="similarity">
    <text evidence="7">Belongs to the PINc/VapC protein family.</text>
</comment>
<dbReference type="PANTHER" id="PTHR33653">
    <property type="entry name" value="RIBONUCLEASE VAPC2"/>
    <property type="match status" value="1"/>
</dbReference>
<dbReference type="EMBL" id="JAAIJQ010000026">
    <property type="protein sequence ID" value="NEV62354.1"/>
    <property type="molecule type" value="Genomic_DNA"/>
</dbReference>
<evidence type="ECO:0000313" key="10">
    <source>
        <dbReference type="Proteomes" id="UP000483379"/>
    </source>
</evidence>
<dbReference type="AlphaFoldDB" id="A0A6M0JZ25"/>
<sequence length="134" mass="15184">MKYLLDTNILSYLMRGSSTVRANFDRTAESAGSQFVLSPVVDYEIRRYLLLKGATRNLAQYQALTSTWLTPTFDTAHWEHAITLWSERHRIGKPIADADLLIAVTALRQDAALITNNSAHFEGLGLRLEDWSQM</sequence>
<keyword evidence="10" id="KW-1185">Reference proteome</keyword>
<dbReference type="Proteomes" id="UP000483379">
    <property type="component" value="Unassembled WGS sequence"/>
</dbReference>
<evidence type="ECO:0000256" key="3">
    <source>
        <dbReference type="ARBA" id="ARBA00022722"/>
    </source>
</evidence>
<dbReference type="PANTHER" id="PTHR33653:SF1">
    <property type="entry name" value="RIBONUCLEASE VAPC2"/>
    <property type="match status" value="1"/>
</dbReference>
<comment type="caution">
    <text evidence="9">The sequence shown here is derived from an EMBL/GenBank/DDBJ whole genome shotgun (WGS) entry which is preliminary data.</text>
</comment>
<evidence type="ECO:0000256" key="7">
    <source>
        <dbReference type="ARBA" id="ARBA00038093"/>
    </source>
</evidence>
<proteinExistence type="inferred from homology"/>
<comment type="cofactor">
    <cofactor evidence="1">
        <name>Mg(2+)</name>
        <dbReference type="ChEBI" id="CHEBI:18420"/>
    </cofactor>
</comment>
<dbReference type="Gene3D" id="3.40.50.1010">
    <property type="entry name" value="5'-nuclease"/>
    <property type="match status" value="1"/>
</dbReference>
<protein>
    <submittedName>
        <fullName evidence="9">Type II toxin-antitoxin system VapC family toxin</fullName>
    </submittedName>
</protein>
<dbReference type="InterPro" id="IPR029060">
    <property type="entry name" value="PIN-like_dom_sf"/>
</dbReference>
<dbReference type="RefSeq" id="WP_164452824.1">
    <property type="nucleotide sequence ID" value="NZ_JAAIJQ010000026.1"/>
</dbReference>
<keyword evidence="4" id="KW-0479">Metal-binding</keyword>
<dbReference type="InterPro" id="IPR050556">
    <property type="entry name" value="Type_II_TA_system_RNase"/>
</dbReference>